<gene>
    <name evidence="1" type="ORF">C5O23_08825</name>
</gene>
<protein>
    <submittedName>
        <fullName evidence="1">Uncharacterized protein</fullName>
    </submittedName>
</protein>
<evidence type="ECO:0000313" key="2">
    <source>
        <dbReference type="Proteomes" id="UP000244905"/>
    </source>
</evidence>
<dbReference type="Proteomes" id="UP000244905">
    <property type="component" value="Unassembled WGS sequence"/>
</dbReference>
<dbReference type="AlphaFoldDB" id="A0A2V1IM65"/>
<organism evidence="1 2">
    <name type="scientific">Duncaniella muris</name>
    <dbReference type="NCBI Taxonomy" id="2094150"/>
    <lineage>
        <taxon>Bacteria</taxon>
        <taxon>Pseudomonadati</taxon>
        <taxon>Bacteroidota</taxon>
        <taxon>Bacteroidia</taxon>
        <taxon>Bacteroidales</taxon>
        <taxon>Muribaculaceae</taxon>
        <taxon>Duncaniella</taxon>
    </lineage>
</organism>
<keyword evidence="2" id="KW-1185">Reference proteome</keyword>
<dbReference type="RefSeq" id="WP_107032579.1">
    <property type="nucleotide sequence ID" value="NZ_PUEC01000019.1"/>
</dbReference>
<accession>A0A2V1IM65</accession>
<name>A0A2V1IM65_9BACT</name>
<evidence type="ECO:0000313" key="1">
    <source>
        <dbReference type="EMBL" id="PWB01645.1"/>
    </source>
</evidence>
<dbReference type="EMBL" id="PUEC01000019">
    <property type="protein sequence ID" value="PWB01645.1"/>
    <property type="molecule type" value="Genomic_DNA"/>
</dbReference>
<dbReference type="GeneID" id="82526442"/>
<reference evidence="2" key="1">
    <citation type="submission" date="2018-02" db="EMBL/GenBank/DDBJ databases">
        <authorList>
            <person name="Clavel T."/>
            <person name="Strowig T."/>
        </authorList>
    </citation>
    <scope>NUCLEOTIDE SEQUENCE [LARGE SCALE GENOMIC DNA]</scope>
    <source>
        <strain evidence="2">DSM 103720</strain>
    </source>
</reference>
<sequence length="117" mass="12838">MLKLKVVTDFRDRDNIEHIHRKGDVLTLSDLNRVNDMVSRKLCVIISVETPTPSEAPQSKEMVSFQGTSYEINVIKEALAAIGVSVAANAKAKGVENALSKLTEEQTQALNDALTQE</sequence>
<proteinExistence type="predicted"/>
<comment type="caution">
    <text evidence="1">The sequence shown here is derived from an EMBL/GenBank/DDBJ whole genome shotgun (WGS) entry which is preliminary data.</text>
</comment>